<dbReference type="Proteomes" id="UP001139311">
    <property type="component" value="Unassembled WGS sequence"/>
</dbReference>
<name>A0A9X1IGS7_9PROT</name>
<keyword evidence="2" id="KW-1185">Reference proteome</keyword>
<organism evidence="1 2">
    <name type="scientific">Roseicella aerolata</name>
    <dbReference type="NCBI Taxonomy" id="2883479"/>
    <lineage>
        <taxon>Bacteria</taxon>
        <taxon>Pseudomonadati</taxon>
        <taxon>Pseudomonadota</taxon>
        <taxon>Alphaproteobacteria</taxon>
        <taxon>Acetobacterales</taxon>
        <taxon>Roseomonadaceae</taxon>
        <taxon>Roseicella</taxon>
    </lineage>
</organism>
<accession>A0A9X1IGS7</accession>
<dbReference type="RefSeq" id="WP_226611819.1">
    <property type="nucleotide sequence ID" value="NZ_JAJAQI010000039.1"/>
</dbReference>
<proteinExistence type="predicted"/>
<dbReference type="EMBL" id="JAJAQI010000039">
    <property type="protein sequence ID" value="MCB4824277.1"/>
    <property type="molecule type" value="Genomic_DNA"/>
</dbReference>
<comment type="caution">
    <text evidence="1">The sequence shown here is derived from an EMBL/GenBank/DDBJ whole genome shotgun (WGS) entry which is preliminary data.</text>
</comment>
<gene>
    <name evidence="1" type="ORF">LHA35_21330</name>
</gene>
<sequence>MVTLHVRLAVDLVESVLWSSGARTIQEVVELALLNMLLNHMPAAVGGGKGGAVRFWTRSHMRRLARRGRP</sequence>
<evidence type="ECO:0000313" key="2">
    <source>
        <dbReference type="Proteomes" id="UP001139311"/>
    </source>
</evidence>
<dbReference type="AlphaFoldDB" id="A0A9X1IGS7"/>
<evidence type="ECO:0000313" key="1">
    <source>
        <dbReference type="EMBL" id="MCB4824277.1"/>
    </source>
</evidence>
<protein>
    <submittedName>
        <fullName evidence="1">Uncharacterized protein</fullName>
    </submittedName>
</protein>
<reference evidence="1" key="1">
    <citation type="submission" date="2021-10" db="EMBL/GenBank/DDBJ databases">
        <title>Roseicella aerolatum sp. nov., isolated from aerosols of e-waste dismantling site.</title>
        <authorList>
            <person name="Qin T."/>
        </authorList>
    </citation>
    <scope>NUCLEOTIDE SEQUENCE</scope>
    <source>
        <strain evidence="1">GB24</strain>
    </source>
</reference>